<keyword evidence="2" id="KW-1185">Reference proteome</keyword>
<protein>
    <submittedName>
        <fullName evidence="1">Uncharacterized protein</fullName>
    </submittedName>
</protein>
<proteinExistence type="predicted"/>
<accession>A0A2T3W3X4</accession>
<reference evidence="1 2" key="1">
    <citation type="submission" date="2018-03" db="EMBL/GenBank/DDBJ databases">
        <title>Draft genome of Deinococcus sp. OD32.</title>
        <authorList>
            <person name="Wang X.-P."/>
            <person name="Du Z.-J."/>
        </authorList>
    </citation>
    <scope>NUCLEOTIDE SEQUENCE [LARGE SCALE GENOMIC DNA]</scope>
    <source>
        <strain evidence="1 2">OD32</strain>
    </source>
</reference>
<comment type="caution">
    <text evidence="1">The sequence shown here is derived from an EMBL/GenBank/DDBJ whole genome shotgun (WGS) entry which is preliminary data.</text>
</comment>
<sequence>MKAWAFITKGNGEKNYFSPLYIDTAIWLTIVNGLVNVNDKYKDASRQLVVGIKSNGGALRPVLFDGAVTPRKILPGVNEFFFVVGNVGPSHNKMTINTTTGVIEFSTVKFP</sequence>
<evidence type="ECO:0000313" key="2">
    <source>
        <dbReference type="Proteomes" id="UP000240317"/>
    </source>
</evidence>
<organism evidence="1 2">
    <name type="scientific">Deinococcus arcticus</name>
    <dbReference type="NCBI Taxonomy" id="2136176"/>
    <lineage>
        <taxon>Bacteria</taxon>
        <taxon>Thermotogati</taxon>
        <taxon>Deinococcota</taxon>
        <taxon>Deinococci</taxon>
        <taxon>Deinococcales</taxon>
        <taxon>Deinococcaceae</taxon>
        <taxon>Deinococcus</taxon>
    </lineage>
</organism>
<name>A0A2T3W3X4_9DEIO</name>
<gene>
    <name evidence="1" type="ORF">C8263_16980</name>
</gene>
<dbReference type="EMBL" id="PYSV01000024">
    <property type="protein sequence ID" value="PTA66596.1"/>
    <property type="molecule type" value="Genomic_DNA"/>
</dbReference>
<dbReference type="Proteomes" id="UP000240317">
    <property type="component" value="Unassembled WGS sequence"/>
</dbReference>
<dbReference type="AlphaFoldDB" id="A0A2T3W3X4"/>
<evidence type="ECO:0000313" key="1">
    <source>
        <dbReference type="EMBL" id="PTA66596.1"/>
    </source>
</evidence>